<protein>
    <recommendedName>
        <fullName evidence="7">Holin family protein</fullName>
    </recommendedName>
</protein>
<evidence type="ECO:0000256" key="3">
    <source>
        <dbReference type="ARBA" id="ARBA00022989"/>
    </source>
</evidence>
<evidence type="ECO:0000256" key="1">
    <source>
        <dbReference type="ARBA" id="ARBA00004141"/>
    </source>
</evidence>
<dbReference type="EMBL" id="VSSQ01000015">
    <property type="protein sequence ID" value="MPL61712.1"/>
    <property type="molecule type" value="Genomic_DNA"/>
</dbReference>
<keyword evidence="3 5" id="KW-1133">Transmembrane helix</keyword>
<evidence type="ECO:0000256" key="2">
    <source>
        <dbReference type="ARBA" id="ARBA00022692"/>
    </source>
</evidence>
<keyword evidence="2 5" id="KW-0812">Transmembrane</keyword>
<organism evidence="6">
    <name type="scientific">bioreactor metagenome</name>
    <dbReference type="NCBI Taxonomy" id="1076179"/>
    <lineage>
        <taxon>unclassified sequences</taxon>
        <taxon>metagenomes</taxon>
        <taxon>ecological metagenomes</taxon>
    </lineage>
</organism>
<dbReference type="Pfam" id="PF05105">
    <property type="entry name" value="Phage_holin_4_1"/>
    <property type="match status" value="1"/>
</dbReference>
<accession>A0A644T6D3</accession>
<evidence type="ECO:0008006" key="7">
    <source>
        <dbReference type="Google" id="ProtNLM"/>
    </source>
</evidence>
<dbReference type="NCBIfam" id="TIGR01593">
    <property type="entry name" value="holin_tox_secr"/>
    <property type="match status" value="1"/>
</dbReference>
<sequence>MKEIWNWTQTAFAGLGALLGGYLGGLDGFLYALIAFVVVDYITGVLRAIVEKKLSSRIGAHGITKKVAIFLVVGIGHLIDAYLINGTGAPLRTAVIFFYIANEGVSLLENATAIGLPVPEKLKETLAQLHGKDDVK</sequence>
<evidence type="ECO:0000256" key="4">
    <source>
        <dbReference type="ARBA" id="ARBA00023136"/>
    </source>
</evidence>
<evidence type="ECO:0000313" key="6">
    <source>
        <dbReference type="EMBL" id="MPL61712.1"/>
    </source>
</evidence>
<comment type="caution">
    <text evidence="6">The sequence shown here is derived from an EMBL/GenBank/DDBJ whole genome shotgun (WGS) entry which is preliminary data.</text>
</comment>
<dbReference type="InterPro" id="IPR006480">
    <property type="entry name" value="Phage_holin_4_1"/>
</dbReference>
<comment type="subcellular location">
    <subcellularLocation>
        <location evidence="1">Membrane</location>
        <topology evidence="1">Multi-pass membrane protein</topology>
    </subcellularLocation>
</comment>
<feature type="transmembrane region" description="Helical" evidence="5">
    <location>
        <begin position="67"/>
        <end position="84"/>
    </location>
</feature>
<dbReference type="GO" id="GO:0016020">
    <property type="term" value="C:membrane"/>
    <property type="evidence" value="ECO:0007669"/>
    <property type="project" value="UniProtKB-SubCell"/>
</dbReference>
<reference evidence="6" key="1">
    <citation type="submission" date="2019-08" db="EMBL/GenBank/DDBJ databases">
        <authorList>
            <person name="Kucharzyk K."/>
            <person name="Murdoch R.W."/>
            <person name="Higgins S."/>
            <person name="Loffler F."/>
        </authorList>
    </citation>
    <scope>NUCLEOTIDE SEQUENCE</scope>
</reference>
<feature type="transmembrane region" description="Helical" evidence="5">
    <location>
        <begin position="28"/>
        <end position="46"/>
    </location>
</feature>
<gene>
    <name evidence="6" type="ORF">SDC9_07299</name>
</gene>
<evidence type="ECO:0000256" key="5">
    <source>
        <dbReference type="SAM" id="Phobius"/>
    </source>
</evidence>
<proteinExistence type="predicted"/>
<keyword evidence="4 5" id="KW-0472">Membrane</keyword>
<dbReference type="AlphaFoldDB" id="A0A644T6D3"/>
<name>A0A644T6D3_9ZZZZ</name>